<dbReference type="Proteomes" id="UP000078512">
    <property type="component" value="Unassembled WGS sequence"/>
</dbReference>
<proteinExistence type="predicted"/>
<evidence type="ECO:0000256" key="1">
    <source>
        <dbReference type="SAM" id="MobiDB-lite"/>
    </source>
</evidence>
<sequence>MIYKAPPAPWRQWLALLSTLVALILFAPSGATAAATLKAKQDKASEETATSVTEAEAAASSSSRESGHAATVDTKRGLDTPGQQQQQQEPQQPSLIVDSASLPEPIVL</sequence>
<feature type="chain" id="PRO_5008276555" evidence="2">
    <location>
        <begin position="35"/>
        <end position="108"/>
    </location>
</feature>
<evidence type="ECO:0000313" key="4">
    <source>
        <dbReference type="Proteomes" id="UP000078512"/>
    </source>
</evidence>
<evidence type="ECO:0000313" key="3">
    <source>
        <dbReference type="EMBL" id="OAQ31943.1"/>
    </source>
</evidence>
<dbReference type="EMBL" id="KV442027">
    <property type="protein sequence ID" value="OAQ31943.1"/>
    <property type="molecule type" value="Genomic_DNA"/>
</dbReference>
<evidence type="ECO:0000256" key="2">
    <source>
        <dbReference type="SAM" id="SignalP"/>
    </source>
</evidence>
<reference evidence="3 4" key="1">
    <citation type="submission" date="2016-05" db="EMBL/GenBank/DDBJ databases">
        <title>Genome sequencing reveals origins of a unique bacterial endosymbiosis in the earliest lineages of terrestrial Fungi.</title>
        <authorList>
            <consortium name="DOE Joint Genome Institute"/>
            <person name="Uehling J."/>
            <person name="Gryganskyi A."/>
            <person name="Hameed K."/>
            <person name="Tschaplinski T."/>
            <person name="Misztal P."/>
            <person name="Wu S."/>
            <person name="Desiro A."/>
            <person name="Vande Pol N."/>
            <person name="Du Z.-Y."/>
            <person name="Zienkiewicz A."/>
            <person name="Zienkiewicz K."/>
            <person name="Morin E."/>
            <person name="Tisserant E."/>
            <person name="Splivallo R."/>
            <person name="Hainaut M."/>
            <person name="Henrissat B."/>
            <person name="Ohm R."/>
            <person name="Kuo A."/>
            <person name="Yan J."/>
            <person name="Lipzen A."/>
            <person name="Nolan M."/>
            <person name="Labutti K."/>
            <person name="Barry K."/>
            <person name="Goldstein A."/>
            <person name="Labbe J."/>
            <person name="Schadt C."/>
            <person name="Tuskan G."/>
            <person name="Grigoriev I."/>
            <person name="Martin F."/>
            <person name="Vilgalys R."/>
            <person name="Bonito G."/>
        </authorList>
    </citation>
    <scope>NUCLEOTIDE SEQUENCE [LARGE SCALE GENOMIC DNA]</scope>
    <source>
        <strain evidence="3 4">AG-77</strain>
    </source>
</reference>
<protein>
    <submittedName>
        <fullName evidence="3">Uncharacterized protein</fullName>
    </submittedName>
</protein>
<accession>A0A197K429</accession>
<gene>
    <name evidence="3" type="ORF">K457DRAFT_135698</name>
</gene>
<dbReference type="AlphaFoldDB" id="A0A197K429"/>
<organism evidence="3 4">
    <name type="scientific">Linnemannia elongata AG-77</name>
    <dbReference type="NCBI Taxonomy" id="1314771"/>
    <lineage>
        <taxon>Eukaryota</taxon>
        <taxon>Fungi</taxon>
        <taxon>Fungi incertae sedis</taxon>
        <taxon>Mucoromycota</taxon>
        <taxon>Mortierellomycotina</taxon>
        <taxon>Mortierellomycetes</taxon>
        <taxon>Mortierellales</taxon>
        <taxon>Mortierellaceae</taxon>
        <taxon>Linnemannia</taxon>
    </lineage>
</organism>
<keyword evidence="2" id="KW-0732">Signal</keyword>
<feature type="compositionally biased region" description="Low complexity" evidence="1">
    <location>
        <begin position="47"/>
        <end position="71"/>
    </location>
</feature>
<name>A0A197K429_9FUNG</name>
<keyword evidence="4" id="KW-1185">Reference proteome</keyword>
<feature type="region of interest" description="Disordered" evidence="1">
    <location>
        <begin position="40"/>
        <end position="108"/>
    </location>
</feature>
<feature type="compositionally biased region" description="Low complexity" evidence="1">
    <location>
        <begin position="83"/>
        <end position="93"/>
    </location>
</feature>
<feature type="signal peptide" evidence="2">
    <location>
        <begin position="1"/>
        <end position="34"/>
    </location>
</feature>